<reference evidence="1 2" key="1">
    <citation type="submission" date="2017-02" db="EMBL/GenBank/DDBJ databases">
        <title>The first characterized phage against a member of the ecologically important #sphingomonads reveals high dissimilarity against all other known phages.</title>
        <authorList>
            <person name="Nielsen T.K."/>
            <person name="Carstens A.B."/>
            <person name="Kot W."/>
            <person name="Lametsch R."/>
            <person name="Neve H."/>
            <person name="Hansen L.H."/>
        </authorList>
    </citation>
    <scope>NUCLEOTIDE SEQUENCE [LARGE SCALE GENOMIC DNA]</scope>
</reference>
<name>A0A1W6DX95_9CAUD</name>
<organism evidence="1 2">
    <name type="scientific">Sphingobium phage Lacusarx</name>
    <dbReference type="NCBI Taxonomy" id="1980139"/>
    <lineage>
        <taxon>Viruses</taxon>
        <taxon>Duplodnaviria</taxon>
        <taxon>Heunggongvirae</taxon>
        <taxon>Uroviricota</taxon>
        <taxon>Caudoviricetes</taxon>
        <taxon>Lacusarxvirus</taxon>
        <taxon>Lacusarxvirus lacusarx</taxon>
    </lineage>
</organism>
<keyword evidence="2" id="KW-1185">Reference proteome</keyword>
<accession>A0A1W6DX95</accession>
<dbReference type="EMBL" id="KY629563">
    <property type="protein sequence ID" value="ARK07543.1"/>
    <property type="molecule type" value="Genomic_DNA"/>
</dbReference>
<evidence type="ECO:0000313" key="1">
    <source>
        <dbReference type="EMBL" id="ARK07543.1"/>
    </source>
</evidence>
<gene>
    <name evidence="1" type="ORF">LAV_00168</name>
</gene>
<dbReference type="Proteomes" id="UP000223906">
    <property type="component" value="Segment"/>
</dbReference>
<proteinExistence type="predicted"/>
<protein>
    <submittedName>
        <fullName evidence="1">Uncharacterized protein</fullName>
    </submittedName>
</protein>
<evidence type="ECO:0000313" key="2">
    <source>
        <dbReference type="Proteomes" id="UP000223906"/>
    </source>
</evidence>
<sequence length="74" mass="8087">MSKKTPKKGAAFEQALLTLARRIAADNSSQTGKNRENFLSGRYDHAYGVQTALQSLRTGIKLGREMAPPRGIVL</sequence>